<reference evidence="1 2" key="2">
    <citation type="journal article" date="2017" name="Nature">
        <title>The Apostasia genome and the evolution of orchids.</title>
        <authorList>
            <person name="Zhang G.Q."/>
            <person name="Liu K.W."/>
            <person name="Li Z."/>
            <person name="Lohaus R."/>
            <person name="Hsiao Y.Y."/>
            <person name="Niu S.C."/>
            <person name="Wang J.Y."/>
            <person name="Lin Y.C."/>
            <person name="Xu Q."/>
            <person name="Chen L.J."/>
            <person name="Yoshida K."/>
            <person name="Fujiwara S."/>
            <person name="Wang Z.W."/>
            <person name="Zhang Y.Q."/>
            <person name="Mitsuda N."/>
            <person name="Wang M."/>
            <person name="Liu G.H."/>
            <person name="Pecoraro L."/>
            <person name="Huang H.X."/>
            <person name="Xiao X.J."/>
            <person name="Lin M."/>
            <person name="Wu X.Y."/>
            <person name="Wu W.L."/>
            <person name="Chen Y.Y."/>
            <person name="Chang S.B."/>
            <person name="Sakamoto S."/>
            <person name="Ohme-Takagi M."/>
            <person name="Yagi M."/>
            <person name="Zeng S.J."/>
            <person name="Shen C.Y."/>
            <person name="Yeh C.M."/>
            <person name="Luo Y.B."/>
            <person name="Tsai W.C."/>
            <person name="Van de Peer Y."/>
            <person name="Liu Z.J."/>
        </authorList>
    </citation>
    <scope>NUCLEOTIDE SEQUENCE [LARGE SCALE GENOMIC DNA]</scope>
    <source>
        <tissue evidence="1">The whole plant</tissue>
    </source>
</reference>
<accession>A0A2I0WJQ4</accession>
<evidence type="ECO:0000313" key="2">
    <source>
        <dbReference type="Proteomes" id="UP000233837"/>
    </source>
</evidence>
<organism evidence="1 2">
    <name type="scientific">Dendrobium catenatum</name>
    <dbReference type="NCBI Taxonomy" id="906689"/>
    <lineage>
        <taxon>Eukaryota</taxon>
        <taxon>Viridiplantae</taxon>
        <taxon>Streptophyta</taxon>
        <taxon>Embryophyta</taxon>
        <taxon>Tracheophyta</taxon>
        <taxon>Spermatophyta</taxon>
        <taxon>Magnoliopsida</taxon>
        <taxon>Liliopsida</taxon>
        <taxon>Asparagales</taxon>
        <taxon>Orchidaceae</taxon>
        <taxon>Epidendroideae</taxon>
        <taxon>Malaxideae</taxon>
        <taxon>Dendrobiinae</taxon>
        <taxon>Dendrobium</taxon>
    </lineage>
</organism>
<sequence length="67" mass="8191">MDRYLKWKERVEIHINNLPMDPAFRPSIWSYDVNKRDRVQRAYLLKGSYQPVNHNFHQTIIRCCSEI</sequence>
<proteinExistence type="predicted"/>
<keyword evidence="2" id="KW-1185">Reference proteome</keyword>
<protein>
    <submittedName>
        <fullName evidence="1">Uncharacterized protein</fullName>
    </submittedName>
</protein>
<dbReference type="Proteomes" id="UP000233837">
    <property type="component" value="Unassembled WGS sequence"/>
</dbReference>
<dbReference type="EMBL" id="KZ502564">
    <property type="protein sequence ID" value="PKU75889.1"/>
    <property type="molecule type" value="Genomic_DNA"/>
</dbReference>
<dbReference type="AlphaFoldDB" id="A0A2I0WJQ4"/>
<evidence type="ECO:0000313" key="1">
    <source>
        <dbReference type="EMBL" id="PKU75889.1"/>
    </source>
</evidence>
<reference evidence="1 2" key="1">
    <citation type="journal article" date="2016" name="Sci. Rep.">
        <title>The Dendrobium catenatum Lindl. genome sequence provides insights into polysaccharide synthase, floral development and adaptive evolution.</title>
        <authorList>
            <person name="Zhang G.Q."/>
            <person name="Xu Q."/>
            <person name="Bian C."/>
            <person name="Tsai W.C."/>
            <person name="Yeh C.M."/>
            <person name="Liu K.W."/>
            <person name="Yoshida K."/>
            <person name="Zhang L.S."/>
            <person name="Chang S.B."/>
            <person name="Chen F."/>
            <person name="Shi Y."/>
            <person name="Su Y.Y."/>
            <person name="Zhang Y.Q."/>
            <person name="Chen L.J."/>
            <person name="Yin Y."/>
            <person name="Lin M."/>
            <person name="Huang H."/>
            <person name="Deng H."/>
            <person name="Wang Z.W."/>
            <person name="Zhu S.L."/>
            <person name="Zhao X."/>
            <person name="Deng C."/>
            <person name="Niu S.C."/>
            <person name="Huang J."/>
            <person name="Wang M."/>
            <person name="Liu G.H."/>
            <person name="Yang H.J."/>
            <person name="Xiao X.J."/>
            <person name="Hsiao Y.Y."/>
            <person name="Wu W.L."/>
            <person name="Chen Y.Y."/>
            <person name="Mitsuda N."/>
            <person name="Ohme-Takagi M."/>
            <person name="Luo Y.B."/>
            <person name="Van de Peer Y."/>
            <person name="Liu Z.J."/>
        </authorList>
    </citation>
    <scope>NUCLEOTIDE SEQUENCE [LARGE SCALE GENOMIC DNA]</scope>
    <source>
        <tissue evidence="1">The whole plant</tissue>
    </source>
</reference>
<name>A0A2I0WJQ4_9ASPA</name>
<gene>
    <name evidence="1" type="ORF">MA16_Dca005936</name>
</gene>